<gene>
    <name evidence="1" type="ORF">JMM60_03270</name>
</gene>
<comment type="caution">
    <text evidence="1">The sequence shown here is derived from an EMBL/GenBank/DDBJ whole genome shotgun (WGS) entry which is preliminary data.</text>
</comment>
<reference evidence="1 2" key="1">
    <citation type="submission" date="2021-01" db="EMBL/GenBank/DDBJ databases">
        <title>Draft genomes of Rhodovulum sulfidophilum.</title>
        <authorList>
            <person name="Guzman M.S."/>
        </authorList>
    </citation>
    <scope>NUCLEOTIDE SEQUENCE [LARGE SCALE GENOMIC DNA]</scope>
    <source>
        <strain evidence="1 2">AB35</strain>
    </source>
</reference>
<dbReference type="RefSeq" id="WP_202247294.1">
    <property type="nucleotide sequence ID" value="NZ_JAESJJ010000002.1"/>
</dbReference>
<dbReference type="Proteomes" id="UP000604473">
    <property type="component" value="Unassembled WGS sequence"/>
</dbReference>
<sequence length="70" mass="7402">MRILRLSIIGPGRIGPGGGLKRRRGHVAPATLSPGCIRREGLALTDLASVDASRAEVYHRALTETAAQGR</sequence>
<keyword evidence="2" id="KW-1185">Reference proteome</keyword>
<dbReference type="EMBL" id="JAESJJ010000002">
    <property type="protein sequence ID" value="MBL3607827.1"/>
    <property type="molecule type" value="Genomic_DNA"/>
</dbReference>
<name>A0ABS1RPN0_RHOSU</name>
<proteinExistence type="predicted"/>
<accession>A0ABS1RPN0</accession>
<organism evidence="1 2">
    <name type="scientific">Rhodovulum sulfidophilum</name>
    <name type="common">Rhodobacter sulfidophilus</name>
    <dbReference type="NCBI Taxonomy" id="35806"/>
    <lineage>
        <taxon>Bacteria</taxon>
        <taxon>Pseudomonadati</taxon>
        <taxon>Pseudomonadota</taxon>
        <taxon>Alphaproteobacteria</taxon>
        <taxon>Rhodobacterales</taxon>
        <taxon>Paracoccaceae</taxon>
        <taxon>Rhodovulum</taxon>
    </lineage>
</organism>
<evidence type="ECO:0000313" key="2">
    <source>
        <dbReference type="Proteomes" id="UP000604473"/>
    </source>
</evidence>
<evidence type="ECO:0000313" key="1">
    <source>
        <dbReference type="EMBL" id="MBL3607827.1"/>
    </source>
</evidence>
<protein>
    <submittedName>
        <fullName evidence="1">Uncharacterized protein</fullName>
    </submittedName>
</protein>